<comment type="subcellular location">
    <subcellularLocation>
        <location evidence="1">Endoplasmic reticulum membrane</location>
        <topology evidence="1">Multi-pass membrane protein</topology>
    </subcellularLocation>
</comment>
<dbReference type="GO" id="GO:0005787">
    <property type="term" value="C:signal peptidase complex"/>
    <property type="evidence" value="ECO:0007669"/>
    <property type="project" value="InterPro"/>
</dbReference>
<reference evidence="11" key="1">
    <citation type="submission" date="2022-10" db="EMBL/GenBank/DDBJ databases">
        <title>Determination and structural analysis of whole genome sequence of Sarocladium strictum F4-1.</title>
        <authorList>
            <person name="Hu L."/>
            <person name="Jiang Y."/>
        </authorList>
    </citation>
    <scope>NUCLEOTIDE SEQUENCE</scope>
    <source>
        <strain evidence="11">F4-1</strain>
    </source>
</reference>
<keyword evidence="6 10" id="KW-1133">Transmembrane helix</keyword>
<comment type="function">
    <text evidence="8">Component of the signal peptidase complex (SPC) which catalyzes the cleavage of N-terminal signal sequences from nascent proteins as they are translocated into the lumen of the endoplasmic reticulum. Enhances the enzymatic activity of SPC and facilitates the interactions between different components of the translocation site.</text>
</comment>
<evidence type="ECO:0000256" key="6">
    <source>
        <dbReference type="ARBA" id="ARBA00022989"/>
    </source>
</evidence>
<evidence type="ECO:0000313" key="11">
    <source>
        <dbReference type="EMBL" id="KAK0386192.1"/>
    </source>
</evidence>
<evidence type="ECO:0000256" key="5">
    <source>
        <dbReference type="ARBA" id="ARBA00022824"/>
    </source>
</evidence>
<dbReference type="GO" id="GO:0045047">
    <property type="term" value="P:protein targeting to ER"/>
    <property type="evidence" value="ECO:0007669"/>
    <property type="project" value="TreeGrafter"/>
</dbReference>
<evidence type="ECO:0000256" key="3">
    <source>
        <dbReference type="ARBA" id="ARBA00017057"/>
    </source>
</evidence>
<feature type="transmembrane region" description="Helical" evidence="10">
    <location>
        <begin position="68"/>
        <end position="86"/>
    </location>
</feature>
<evidence type="ECO:0000313" key="12">
    <source>
        <dbReference type="Proteomes" id="UP001175261"/>
    </source>
</evidence>
<evidence type="ECO:0000256" key="10">
    <source>
        <dbReference type="SAM" id="Phobius"/>
    </source>
</evidence>
<evidence type="ECO:0000256" key="9">
    <source>
        <dbReference type="SAM" id="MobiDB-lite"/>
    </source>
</evidence>
<organism evidence="11 12">
    <name type="scientific">Sarocladium strictum</name>
    <name type="common">Black bundle disease fungus</name>
    <name type="synonym">Acremonium strictum</name>
    <dbReference type="NCBI Taxonomy" id="5046"/>
    <lineage>
        <taxon>Eukaryota</taxon>
        <taxon>Fungi</taxon>
        <taxon>Dikarya</taxon>
        <taxon>Ascomycota</taxon>
        <taxon>Pezizomycotina</taxon>
        <taxon>Sordariomycetes</taxon>
        <taxon>Hypocreomycetidae</taxon>
        <taxon>Hypocreales</taxon>
        <taxon>Sarocladiaceae</taxon>
        <taxon>Sarocladium</taxon>
    </lineage>
</organism>
<keyword evidence="12" id="KW-1185">Reference proteome</keyword>
<evidence type="ECO:0000256" key="7">
    <source>
        <dbReference type="ARBA" id="ARBA00023136"/>
    </source>
</evidence>
<protein>
    <recommendedName>
        <fullName evidence="3">Signal peptidase complex subunit 2</fullName>
    </recommendedName>
</protein>
<dbReference type="GO" id="GO:0006465">
    <property type="term" value="P:signal peptide processing"/>
    <property type="evidence" value="ECO:0007669"/>
    <property type="project" value="InterPro"/>
</dbReference>
<dbReference type="InterPro" id="IPR009582">
    <property type="entry name" value="Spc2/SPCS2"/>
</dbReference>
<comment type="similarity">
    <text evidence="2">Belongs to the SPCS2 family.</text>
</comment>
<keyword evidence="4 10" id="KW-0812">Transmembrane</keyword>
<feature type="region of interest" description="Disordered" evidence="9">
    <location>
        <begin position="213"/>
        <end position="233"/>
    </location>
</feature>
<name>A0AA39L6R4_SARSR</name>
<dbReference type="Proteomes" id="UP001175261">
    <property type="component" value="Unassembled WGS sequence"/>
</dbReference>
<evidence type="ECO:0000256" key="1">
    <source>
        <dbReference type="ARBA" id="ARBA00004477"/>
    </source>
</evidence>
<comment type="caution">
    <text evidence="11">The sequence shown here is derived from an EMBL/GenBank/DDBJ whole genome shotgun (WGS) entry which is preliminary data.</text>
</comment>
<proteinExistence type="inferred from homology"/>
<sequence length="233" mass="25663">MSQSSKVSIYNQSDLKNTSDDAIPNYLNSLKFKQIHFLADVRLAMGYGAFLIACACFAWDYYLGFEKTKTWTFAAVGCYTVLNYGMMKWQKDVERGQVYLGTSPDGKKEISIATSSKKHSHMYNLEIAITDVIDDASKEAPKPTITKVERSFTNWFDESGLFVAKPFQEFLASSVPLIGKHDPKRVITSSQTLLDENPELLDAVLGASIASTEGGAETTGSVAAGKKGSKKRK</sequence>
<dbReference type="PANTHER" id="PTHR13085">
    <property type="entry name" value="MICROSOMAL SIGNAL PEPTIDASE 25 KDA SUBUNIT"/>
    <property type="match status" value="1"/>
</dbReference>
<accession>A0AA39L6R4</accession>
<keyword evidence="5" id="KW-0256">Endoplasmic reticulum</keyword>
<keyword evidence="7 10" id="KW-0472">Membrane</keyword>
<feature type="transmembrane region" description="Helical" evidence="10">
    <location>
        <begin position="41"/>
        <end position="62"/>
    </location>
</feature>
<evidence type="ECO:0000256" key="2">
    <source>
        <dbReference type="ARBA" id="ARBA00007324"/>
    </source>
</evidence>
<dbReference type="PANTHER" id="PTHR13085:SF0">
    <property type="entry name" value="SIGNAL PEPTIDASE COMPLEX SUBUNIT 2"/>
    <property type="match status" value="1"/>
</dbReference>
<evidence type="ECO:0000256" key="8">
    <source>
        <dbReference type="ARBA" id="ARBA00045608"/>
    </source>
</evidence>
<dbReference type="AlphaFoldDB" id="A0AA39L6R4"/>
<gene>
    <name evidence="11" type="ORF">NLU13_6029</name>
</gene>
<evidence type="ECO:0000256" key="4">
    <source>
        <dbReference type="ARBA" id="ARBA00022692"/>
    </source>
</evidence>
<dbReference type="EMBL" id="JAPDFR010000005">
    <property type="protein sequence ID" value="KAK0386192.1"/>
    <property type="molecule type" value="Genomic_DNA"/>
</dbReference>
<dbReference type="Pfam" id="PF06703">
    <property type="entry name" value="SPC25"/>
    <property type="match status" value="1"/>
</dbReference>